<reference evidence="1 2" key="1">
    <citation type="submission" date="2023-04" db="EMBL/GenBank/DDBJ databases">
        <title>Genome Encyclopedia of Bacteria and Archaea VI: Functional Genomics of Type Strains.</title>
        <authorList>
            <person name="Whitman W."/>
        </authorList>
    </citation>
    <scope>NUCLEOTIDE SEQUENCE [LARGE SCALE GENOMIC DNA]</scope>
    <source>
        <strain evidence="1 2">SG_E_30_P1</strain>
    </source>
</reference>
<evidence type="ECO:0000313" key="1">
    <source>
        <dbReference type="EMBL" id="MDH6181635.1"/>
    </source>
</evidence>
<organism evidence="1 2">
    <name type="scientific">Antiquaquibacter oligotrophicus</name>
    <dbReference type="NCBI Taxonomy" id="2880260"/>
    <lineage>
        <taxon>Bacteria</taxon>
        <taxon>Bacillati</taxon>
        <taxon>Actinomycetota</taxon>
        <taxon>Actinomycetes</taxon>
        <taxon>Micrococcales</taxon>
        <taxon>Microbacteriaceae</taxon>
        <taxon>Antiquaquibacter</taxon>
    </lineage>
</organism>
<dbReference type="RefSeq" id="WP_322133943.1">
    <property type="nucleotide sequence ID" value="NZ_CP085036.1"/>
</dbReference>
<evidence type="ECO:0000313" key="2">
    <source>
        <dbReference type="Proteomes" id="UP001160142"/>
    </source>
</evidence>
<comment type="caution">
    <text evidence="1">The sequence shown here is derived from an EMBL/GenBank/DDBJ whole genome shotgun (WGS) entry which is preliminary data.</text>
</comment>
<dbReference type="EMBL" id="JARXVQ010000001">
    <property type="protein sequence ID" value="MDH6181635.1"/>
    <property type="molecule type" value="Genomic_DNA"/>
</dbReference>
<protein>
    <submittedName>
        <fullName evidence="1">Uncharacterized protein</fullName>
    </submittedName>
</protein>
<keyword evidence="2" id="KW-1185">Reference proteome</keyword>
<proteinExistence type="predicted"/>
<sequence>MQTRRSSEGDLDYNFYDVDLQPALHSVLLDYLKDVDGSTVDALSFAVSGDVRPRAQRALDFISRDGPPGRSGGTC</sequence>
<name>A0ABT6KNQ0_9MICO</name>
<accession>A0ABT6KNQ0</accession>
<dbReference type="Proteomes" id="UP001160142">
    <property type="component" value="Unassembled WGS sequence"/>
</dbReference>
<gene>
    <name evidence="1" type="ORF">M2152_001817</name>
</gene>